<dbReference type="InterPro" id="IPR039737">
    <property type="entry name" value="INPP5A"/>
</dbReference>
<evidence type="ECO:0000256" key="4">
    <source>
        <dbReference type="SAM" id="MobiDB-lite"/>
    </source>
</evidence>
<dbReference type="Gene3D" id="3.60.10.10">
    <property type="entry name" value="Endonuclease/exonuclease/phosphatase"/>
    <property type="match status" value="1"/>
</dbReference>
<dbReference type="SUPFAM" id="SSF56219">
    <property type="entry name" value="DNase I-like"/>
    <property type="match status" value="1"/>
</dbReference>
<evidence type="ECO:0000256" key="5">
    <source>
        <dbReference type="SAM" id="SignalP"/>
    </source>
</evidence>
<organism evidence="6">
    <name type="scientific">Cyprideis torosa</name>
    <dbReference type="NCBI Taxonomy" id="163714"/>
    <lineage>
        <taxon>Eukaryota</taxon>
        <taxon>Metazoa</taxon>
        <taxon>Ecdysozoa</taxon>
        <taxon>Arthropoda</taxon>
        <taxon>Crustacea</taxon>
        <taxon>Oligostraca</taxon>
        <taxon>Ostracoda</taxon>
        <taxon>Podocopa</taxon>
        <taxon>Podocopida</taxon>
        <taxon>Cytherocopina</taxon>
        <taxon>Cytheroidea</taxon>
        <taxon>Cytherideidae</taxon>
        <taxon>Cyprideis</taxon>
    </lineage>
</organism>
<evidence type="ECO:0000313" key="6">
    <source>
        <dbReference type="EMBL" id="CAD7229162.1"/>
    </source>
</evidence>
<feature type="compositionally biased region" description="Low complexity" evidence="4">
    <location>
        <begin position="356"/>
        <end position="367"/>
    </location>
</feature>
<dbReference type="GO" id="GO:0046856">
    <property type="term" value="P:phosphatidylinositol dephosphorylation"/>
    <property type="evidence" value="ECO:0007669"/>
    <property type="project" value="InterPro"/>
</dbReference>
<feature type="chain" id="PRO_5043590844" description="inositol-polyphosphate 5-phosphatase" evidence="5">
    <location>
        <begin position="20"/>
        <end position="472"/>
    </location>
</feature>
<dbReference type="OrthoDB" id="5780965at2759"/>
<sequence>MALPLNVLLVTANVGSVFEDPECMLKDWVEVFLSTVESLQPSFIALHCQEVGGKNYETSMKFLSDFQEALSGSHRLDDFTRSTMFLDANFTCAETFTALGSIYFVHKDLPEPELWDFEQGCFVSLRCRDYYSGDIEAIPTKEKDKFPFDLFPELRELDMELTAFSPYLCEFPLDFPPSYPFVEEPGNPWTLMRTRIPAWCDRVLFSATAKDIILDGAEGAVDVQYSSIGKDICTGDHKPVFLFFTMADDSGTLSPPSSAPLSVPLRPLTPPARALVVEDTPVLIPPHAHHLSLRRCRTQPSSSASPPNPSPLRGNGPPINRFSNLPPPSTLKKYFSSTLEDRPPPRRHPAPRQGSRLKLSMSSSTRRSTCHHSSSEEEWFEKASSSSSSDDSSSSLSSETPPTHEEATNHCQEGSSENPPSHEGATNHCQGGSSSPSRPVGQEGEPNTQTPNTTQQRSKKKRKSLYSNCCLL</sequence>
<proteinExistence type="inferred from homology"/>
<feature type="region of interest" description="Disordered" evidence="4">
    <location>
        <begin position="289"/>
        <end position="472"/>
    </location>
</feature>
<dbReference type="AlphaFoldDB" id="A0A7R8ZR69"/>
<feature type="compositionally biased region" description="Polar residues" evidence="4">
    <location>
        <begin position="427"/>
        <end position="437"/>
    </location>
</feature>
<feature type="compositionally biased region" description="Low complexity" evidence="4">
    <location>
        <begin position="382"/>
        <end position="399"/>
    </location>
</feature>
<dbReference type="EMBL" id="OB661905">
    <property type="protein sequence ID" value="CAD7229162.1"/>
    <property type="molecule type" value="Genomic_DNA"/>
</dbReference>
<comment type="similarity">
    <text evidence="3">Belongs to the inositol 1,4,5-trisphosphate 5-phosphatase type I family.</text>
</comment>
<dbReference type="PANTHER" id="PTHR12997">
    <property type="entry name" value="TYPE I INOSITOL-1,4,5-TRISPHOSPHATE 5-PHOSPHATASE"/>
    <property type="match status" value="1"/>
</dbReference>
<name>A0A7R8ZR69_9CRUS</name>
<feature type="signal peptide" evidence="5">
    <location>
        <begin position="1"/>
        <end position="19"/>
    </location>
</feature>
<dbReference type="InterPro" id="IPR000300">
    <property type="entry name" value="IPPc"/>
</dbReference>
<reference evidence="6" key="1">
    <citation type="submission" date="2020-11" db="EMBL/GenBank/DDBJ databases">
        <authorList>
            <person name="Tran Van P."/>
        </authorList>
    </citation>
    <scope>NUCLEOTIDE SEQUENCE</scope>
</reference>
<gene>
    <name evidence="6" type="ORF">CTOB1V02_LOCUS7035</name>
</gene>
<dbReference type="PANTHER" id="PTHR12997:SF2">
    <property type="entry name" value="INOSITOL POLYPHOSPHATE-5-PHOSPHATASE A"/>
    <property type="match status" value="1"/>
</dbReference>
<evidence type="ECO:0000256" key="3">
    <source>
        <dbReference type="ARBA" id="ARBA00023599"/>
    </source>
</evidence>
<keyword evidence="5" id="KW-0732">Signal</keyword>
<dbReference type="SMART" id="SM00128">
    <property type="entry name" value="IPPc"/>
    <property type="match status" value="1"/>
</dbReference>
<keyword evidence="2" id="KW-0378">Hydrolase</keyword>
<evidence type="ECO:0000256" key="2">
    <source>
        <dbReference type="ARBA" id="ARBA00022801"/>
    </source>
</evidence>
<protein>
    <recommendedName>
        <fullName evidence="1">inositol-polyphosphate 5-phosphatase</fullName>
        <ecNumber evidence="1">3.1.3.56</ecNumber>
    </recommendedName>
</protein>
<accession>A0A7R8ZR69</accession>
<dbReference type="InterPro" id="IPR036691">
    <property type="entry name" value="Endo/exonu/phosph_ase_sf"/>
</dbReference>
<dbReference type="EC" id="3.1.3.56" evidence="1"/>
<dbReference type="Pfam" id="PF22669">
    <property type="entry name" value="Exo_endo_phos2"/>
    <property type="match status" value="1"/>
</dbReference>
<evidence type="ECO:0000256" key="1">
    <source>
        <dbReference type="ARBA" id="ARBA00012997"/>
    </source>
</evidence>
<feature type="compositionally biased region" description="Polar residues" evidence="4">
    <location>
        <begin position="409"/>
        <end position="419"/>
    </location>
</feature>
<dbReference type="GO" id="GO:0004445">
    <property type="term" value="F:inositol-polyphosphate 5-phosphatase activity"/>
    <property type="evidence" value="ECO:0007669"/>
    <property type="project" value="UniProtKB-EC"/>
</dbReference>
<feature type="compositionally biased region" description="Low complexity" evidence="4">
    <location>
        <begin position="446"/>
        <end position="456"/>
    </location>
</feature>